<dbReference type="RefSeq" id="WP_267678020.1">
    <property type="nucleotide sequence ID" value="NZ_CP113088.1"/>
</dbReference>
<reference evidence="2" key="1">
    <citation type="submission" date="2022-11" db="EMBL/GenBank/DDBJ databases">
        <title>Lacinutrix neustonica HL-RS19T sp. nov., isolated from the surface microlayer sample of brackish Lake Shihwa.</title>
        <authorList>
            <person name="Choi J.Y."/>
            <person name="Hwang C.Y."/>
        </authorList>
    </citation>
    <scope>NUCLEOTIDE SEQUENCE</scope>
    <source>
        <strain evidence="2">HL-RS19</strain>
    </source>
</reference>
<dbReference type="KEGG" id="lnu:N7U66_08005"/>
<accession>A0A9E8SF41</accession>
<proteinExistence type="predicted"/>
<dbReference type="SUPFAM" id="SSF53474">
    <property type="entry name" value="alpha/beta-Hydrolases"/>
    <property type="match status" value="1"/>
</dbReference>
<keyword evidence="3" id="KW-1185">Reference proteome</keyword>
<evidence type="ECO:0000313" key="3">
    <source>
        <dbReference type="Proteomes" id="UP001164705"/>
    </source>
</evidence>
<evidence type="ECO:0000313" key="2">
    <source>
        <dbReference type="EMBL" id="WAC03437.1"/>
    </source>
</evidence>
<gene>
    <name evidence="2" type="ORF">N7U66_08005</name>
</gene>
<sequence>MLWGIRLWPSIKGLGQEVNGVINETAKVAKALDLPTNYSDAKQDIEAAIHFIYWNNGNKPIVIVGSSYSATLALLIAHENEKVKAVAAFSPGEYFPAMFIQDRIQGLKKPLFVTSSKEEAAAVSLLVKEVSKNNLTHYVPHEQGIHGSRALWESTEGCLGYWESFKAFLEQL</sequence>
<dbReference type="InterPro" id="IPR002925">
    <property type="entry name" value="Dienelactn_hydro"/>
</dbReference>
<dbReference type="Pfam" id="PF01738">
    <property type="entry name" value="DLH"/>
    <property type="match status" value="1"/>
</dbReference>
<dbReference type="InterPro" id="IPR029058">
    <property type="entry name" value="AB_hydrolase_fold"/>
</dbReference>
<dbReference type="AlphaFoldDB" id="A0A9E8SF41"/>
<dbReference type="Gene3D" id="3.40.50.1820">
    <property type="entry name" value="alpha/beta hydrolase"/>
    <property type="match status" value="1"/>
</dbReference>
<feature type="domain" description="Dienelactone hydrolase" evidence="1">
    <location>
        <begin position="25"/>
        <end position="137"/>
    </location>
</feature>
<name>A0A9E8SF41_9FLAO</name>
<evidence type="ECO:0000259" key="1">
    <source>
        <dbReference type="Pfam" id="PF01738"/>
    </source>
</evidence>
<dbReference type="EMBL" id="CP113088">
    <property type="protein sequence ID" value="WAC03437.1"/>
    <property type="molecule type" value="Genomic_DNA"/>
</dbReference>
<keyword evidence="2" id="KW-0378">Hydrolase</keyword>
<organism evidence="2 3">
    <name type="scientific">Lacinutrix neustonica</name>
    <dbReference type="NCBI Taxonomy" id="2980107"/>
    <lineage>
        <taxon>Bacteria</taxon>
        <taxon>Pseudomonadati</taxon>
        <taxon>Bacteroidota</taxon>
        <taxon>Flavobacteriia</taxon>
        <taxon>Flavobacteriales</taxon>
        <taxon>Flavobacteriaceae</taxon>
        <taxon>Lacinutrix</taxon>
    </lineage>
</organism>
<protein>
    <submittedName>
        <fullName evidence="2">Dienelactone hydrolase family protein</fullName>
    </submittedName>
</protein>
<dbReference type="GO" id="GO:0016787">
    <property type="term" value="F:hydrolase activity"/>
    <property type="evidence" value="ECO:0007669"/>
    <property type="project" value="UniProtKB-KW"/>
</dbReference>
<dbReference type="Proteomes" id="UP001164705">
    <property type="component" value="Chromosome"/>
</dbReference>